<keyword evidence="2" id="KW-1185">Reference proteome</keyword>
<sequence length="198" mass="23466">MDAQSSKLFKEDCEGRKISHVTMIMDHPTMVWKLWYLILTFDPLFINIYHLKRSSDSPSILLSINEFVRLLVELKPDDYSHPIHKAIVLSPIFICLLSGRRYDEDHRIYISNPILGGYFKVKLPEWEKRIRRVSYAFYFSKAFGQFKVLRSVVRKSVGSPKVSELEIQKYLNWRFIVFKKISVVINLYQSYFGKMEKS</sequence>
<evidence type="ECO:0000313" key="1">
    <source>
        <dbReference type="EMBL" id="KAG5632472.1"/>
    </source>
</evidence>
<dbReference type="EMBL" id="JACXVP010000001">
    <property type="protein sequence ID" value="KAG5632472.1"/>
    <property type="molecule type" value="Genomic_DNA"/>
</dbReference>
<accession>A0A9J6B711</accession>
<protein>
    <submittedName>
        <fullName evidence="1">Uncharacterized protein</fullName>
    </submittedName>
</protein>
<evidence type="ECO:0000313" key="2">
    <source>
        <dbReference type="Proteomes" id="UP000824120"/>
    </source>
</evidence>
<dbReference type="Proteomes" id="UP000824120">
    <property type="component" value="Chromosome 1"/>
</dbReference>
<name>A0A9J6B711_SOLCO</name>
<dbReference type="AlphaFoldDB" id="A0A9J6B711"/>
<proteinExistence type="predicted"/>
<dbReference type="OrthoDB" id="610337at2759"/>
<organism evidence="1 2">
    <name type="scientific">Solanum commersonii</name>
    <name type="common">Commerson's wild potato</name>
    <name type="synonym">Commerson's nightshade</name>
    <dbReference type="NCBI Taxonomy" id="4109"/>
    <lineage>
        <taxon>Eukaryota</taxon>
        <taxon>Viridiplantae</taxon>
        <taxon>Streptophyta</taxon>
        <taxon>Embryophyta</taxon>
        <taxon>Tracheophyta</taxon>
        <taxon>Spermatophyta</taxon>
        <taxon>Magnoliopsida</taxon>
        <taxon>eudicotyledons</taxon>
        <taxon>Gunneridae</taxon>
        <taxon>Pentapetalae</taxon>
        <taxon>asterids</taxon>
        <taxon>lamiids</taxon>
        <taxon>Solanales</taxon>
        <taxon>Solanaceae</taxon>
        <taxon>Solanoideae</taxon>
        <taxon>Solaneae</taxon>
        <taxon>Solanum</taxon>
    </lineage>
</organism>
<gene>
    <name evidence="1" type="ORF">H5410_004189</name>
</gene>
<reference evidence="1 2" key="1">
    <citation type="submission" date="2020-09" db="EMBL/GenBank/DDBJ databases">
        <title>De no assembly of potato wild relative species, Solanum commersonii.</title>
        <authorList>
            <person name="Cho K."/>
        </authorList>
    </citation>
    <scope>NUCLEOTIDE SEQUENCE [LARGE SCALE GENOMIC DNA]</scope>
    <source>
        <strain evidence="1">LZ3.2</strain>
        <tissue evidence="1">Leaf</tissue>
    </source>
</reference>
<comment type="caution">
    <text evidence="1">The sequence shown here is derived from an EMBL/GenBank/DDBJ whole genome shotgun (WGS) entry which is preliminary data.</text>
</comment>